<name>M4SWD2_9TRYP</name>
<keyword evidence="5" id="KW-0472">Membrane</keyword>
<dbReference type="VEuPathDB" id="TriTrypDB:Tb427_000168800"/>
<evidence type="ECO:0000256" key="7">
    <source>
        <dbReference type="ARBA" id="ARBA00023288"/>
    </source>
</evidence>
<feature type="region of interest" description="Disordered" evidence="8">
    <location>
        <begin position="1"/>
        <end position="24"/>
    </location>
</feature>
<feature type="compositionally biased region" description="Basic and acidic residues" evidence="8">
    <location>
        <begin position="418"/>
        <end position="429"/>
    </location>
</feature>
<evidence type="ECO:0000256" key="8">
    <source>
        <dbReference type="SAM" id="MobiDB-lite"/>
    </source>
</evidence>
<feature type="compositionally biased region" description="Low complexity" evidence="8">
    <location>
        <begin position="454"/>
        <end position="464"/>
    </location>
</feature>
<keyword evidence="4" id="KW-0336">GPI-anchor</keyword>
<dbReference type="GO" id="GO:0098552">
    <property type="term" value="C:side of membrane"/>
    <property type="evidence" value="ECO:0007669"/>
    <property type="project" value="UniProtKB-KW"/>
</dbReference>
<evidence type="ECO:0000256" key="2">
    <source>
        <dbReference type="ARBA" id="ARBA00004609"/>
    </source>
</evidence>
<feature type="region of interest" description="Disordered" evidence="8">
    <location>
        <begin position="442"/>
        <end position="470"/>
    </location>
</feature>
<sequence>WQQHRPGALRPKQPIKKPPKQQRRAASCFFLQKTEKKLTGQTVHNFGAVTQLTREQQVYALAACHAATDSQKLKFVLLEAIAATRKARALQATKEAAETEPRSAQQLAARQAQLKTLIHNTVGKPAYTKPATFATTKAGIFSVNADICVVHYENTPTDDLKCLTTIQKAADIKAAAADIMQVTEMKMQPTSAFATLKLKLTLAAAGTLGTGGHSLTESKGCTSNSQAAGAIGTVNAGFALHSVEAQDNANGAETIAIDHTGRTAGACLQPPAKGTDDGPIVETKAVAKAICELKNLQRTSMTSTYGETMKNLADDKDAQEIAEMLQTGEIKAETNGENKKQMVQNILGTSDKTIYDELIQPLERIKPAYKVSGTANSENLKTLGESDSYAAALAFCTSEAVRGVATSQSIAATTSDSTKPEDCKEKTDKNQCNNKPGCKYNEKDSKCEEDPAKTTTTPATTNTTGSNYGSAQPTYKDAYDACKGFARTDALKTWTYARHELTALKNSEIKAAFKKMC</sequence>
<keyword evidence="7" id="KW-0449">Lipoprotein</keyword>
<feature type="compositionally biased region" description="Basic and acidic residues" evidence="8">
    <location>
        <begin position="442"/>
        <end position="452"/>
    </location>
</feature>
<dbReference type="InterPro" id="IPR027446">
    <property type="entry name" value="VSG_C_dom_sf"/>
</dbReference>
<reference evidence="9" key="1">
    <citation type="submission" date="2013-02" db="EMBL/GenBank/DDBJ databases">
        <authorList>
            <person name="Cross G.A.M."/>
            <person name="Kim H.-S."/>
            <person name="Wickstead B."/>
        </authorList>
    </citation>
    <scope>NUCLEOTIDE SEQUENCE</scope>
    <source>
        <strain evidence="9">Lister 427</strain>
    </source>
</reference>
<evidence type="ECO:0000256" key="5">
    <source>
        <dbReference type="ARBA" id="ARBA00023136"/>
    </source>
</evidence>
<proteinExistence type="predicted"/>
<feature type="non-terminal residue" evidence="9">
    <location>
        <position position="1"/>
    </location>
</feature>
<feature type="compositionally biased region" description="Basic residues" evidence="8">
    <location>
        <begin position="13"/>
        <end position="23"/>
    </location>
</feature>
<evidence type="ECO:0000256" key="4">
    <source>
        <dbReference type="ARBA" id="ARBA00022622"/>
    </source>
</evidence>
<evidence type="ECO:0000313" key="9">
    <source>
        <dbReference type="EMBL" id="AGH59052.1"/>
    </source>
</evidence>
<dbReference type="VEuPathDB" id="TriTrypDB:Tb927.10.16230"/>
<evidence type="ECO:0000256" key="6">
    <source>
        <dbReference type="ARBA" id="ARBA00023180"/>
    </source>
</evidence>
<reference evidence="9" key="2">
    <citation type="journal article" date="2014" name="Mol. Biochem. Parasitol.">
        <title>Capturing the variant surface glycoprotein repertoire (the VSGnome) of Trypanosoma brucei Lister 427.</title>
        <authorList>
            <person name="Cross G.A."/>
            <person name="Kim H.S."/>
            <person name="Wickstead B."/>
        </authorList>
    </citation>
    <scope>NUCLEOTIDE SEQUENCE</scope>
    <source>
        <strain evidence="9">Lister 427</strain>
    </source>
</reference>
<dbReference type="VEuPathDB" id="TriTrypDB:Tb427_000168900"/>
<keyword evidence="3" id="KW-1003">Cell membrane</keyword>
<dbReference type="SUPFAM" id="SSF118251">
    <property type="entry name" value="Variant surface glycoprotein MITAT 1.2, VSG 221, C-terminal domain"/>
    <property type="match status" value="1"/>
</dbReference>
<dbReference type="SUPFAM" id="SSF58087">
    <property type="entry name" value="Variant surface glycoprotein (N-terminal domain)"/>
    <property type="match status" value="1"/>
</dbReference>
<protein>
    <submittedName>
        <fullName evidence="9">Variant surface glycoprotein 3003</fullName>
    </submittedName>
</protein>
<comment type="subcellular location">
    <subcellularLocation>
        <location evidence="2">Cell membrane</location>
        <topology evidence="2">Lipid-anchor</topology>
        <topology evidence="2">GPI-anchor</topology>
    </subcellularLocation>
</comment>
<accession>M4SWD2</accession>
<dbReference type="GO" id="GO:0005886">
    <property type="term" value="C:plasma membrane"/>
    <property type="evidence" value="ECO:0007669"/>
    <property type="project" value="UniProtKB-SubCell"/>
</dbReference>
<evidence type="ECO:0000256" key="1">
    <source>
        <dbReference type="ARBA" id="ARBA00002523"/>
    </source>
</evidence>
<feature type="region of interest" description="Disordered" evidence="8">
    <location>
        <begin position="409"/>
        <end position="430"/>
    </location>
</feature>
<dbReference type="EMBL" id="KC611621">
    <property type="protein sequence ID" value="AGH59052.1"/>
    <property type="molecule type" value="Genomic_DNA"/>
</dbReference>
<evidence type="ECO:0000256" key="3">
    <source>
        <dbReference type="ARBA" id="ARBA00022475"/>
    </source>
</evidence>
<organism evidence="9">
    <name type="scientific">Trypanosoma brucei</name>
    <dbReference type="NCBI Taxonomy" id="5691"/>
    <lineage>
        <taxon>Eukaryota</taxon>
        <taxon>Discoba</taxon>
        <taxon>Euglenozoa</taxon>
        <taxon>Kinetoplastea</taxon>
        <taxon>Metakinetoplastina</taxon>
        <taxon>Trypanosomatida</taxon>
        <taxon>Trypanosomatidae</taxon>
        <taxon>Trypanosoma</taxon>
    </lineage>
</organism>
<keyword evidence="6" id="KW-0325">Glycoprotein</keyword>
<dbReference type="AlphaFoldDB" id="M4SWD2"/>
<comment type="function">
    <text evidence="1">VSG forms a coat on the surface of the parasite. The trypanosome evades the immune response of the host by expressing a series of antigenically distinct VSGs from an estimated 1000 VSG genes.</text>
</comment>